<comment type="similarity">
    <text evidence="8">Belongs to the shikimate dehydrogenase family.</text>
</comment>
<dbReference type="Pfam" id="PF18317">
    <property type="entry name" value="SDH_C"/>
    <property type="match status" value="1"/>
</dbReference>
<dbReference type="InterPro" id="IPR041121">
    <property type="entry name" value="SDH_C"/>
</dbReference>
<dbReference type="InterPro" id="IPR006151">
    <property type="entry name" value="Shikm_DH/Glu-tRNA_Rdtase"/>
</dbReference>
<dbReference type="NCBIfam" id="NF001310">
    <property type="entry name" value="PRK00258.1-2"/>
    <property type="match status" value="1"/>
</dbReference>
<feature type="binding site" evidence="8">
    <location>
        <begin position="14"/>
        <end position="16"/>
    </location>
    <ligand>
        <name>shikimate</name>
        <dbReference type="ChEBI" id="CHEBI:36208"/>
    </ligand>
</feature>
<evidence type="ECO:0000313" key="13">
    <source>
        <dbReference type="Proteomes" id="UP000072520"/>
    </source>
</evidence>
<dbReference type="Proteomes" id="UP000072520">
    <property type="component" value="Unassembled WGS sequence"/>
</dbReference>
<dbReference type="SUPFAM" id="SSF51735">
    <property type="entry name" value="NAD(P)-binding Rossmann-fold domains"/>
    <property type="match status" value="1"/>
</dbReference>
<evidence type="ECO:0000256" key="7">
    <source>
        <dbReference type="ARBA" id="ARBA00049442"/>
    </source>
</evidence>
<keyword evidence="4 8" id="KW-0521">NADP</keyword>
<evidence type="ECO:0000313" key="12">
    <source>
        <dbReference type="EMBL" id="KTS95441.1"/>
    </source>
</evidence>
<dbReference type="InterPro" id="IPR011342">
    <property type="entry name" value="Shikimate_DH"/>
</dbReference>
<feature type="active site" description="Proton acceptor" evidence="8">
    <location>
        <position position="65"/>
    </location>
</feature>
<dbReference type="AlphaFoldDB" id="A0AB34VDC0"/>
<evidence type="ECO:0000256" key="6">
    <source>
        <dbReference type="ARBA" id="ARBA00023141"/>
    </source>
</evidence>
<keyword evidence="6 8" id="KW-0057">Aromatic amino acid biosynthesis</keyword>
<dbReference type="GO" id="GO:0005829">
    <property type="term" value="C:cytosol"/>
    <property type="evidence" value="ECO:0007669"/>
    <property type="project" value="TreeGrafter"/>
</dbReference>
<protein>
    <recommendedName>
        <fullName evidence="2 8">Shikimate dehydrogenase (NADP(+))</fullName>
        <shortName evidence="8">SDH</shortName>
        <ecNumber evidence="2 8">1.1.1.25</ecNumber>
    </recommendedName>
</protein>
<dbReference type="RefSeq" id="WP_058707677.1">
    <property type="nucleotide sequence ID" value="NZ_LDSI01000023.1"/>
</dbReference>
<name>A0AB34VDC0_9GAMM</name>
<dbReference type="HAMAP" id="MF_00222">
    <property type="entry name" value="Shikimate_DH_AroE"/>
    <property type="match status" value="1"/>
</dbReference>
<feature type="binding site" evidence="8">
    <location>
        <position position="215"/>
    </location>
    <ligand>
        <name>shikimate</name>
        <dbReference type="ChEBI" id="CHEBI:36208"/>
    </ligand>
</feature>
<accession>A0AB34VDC0</accession>
<evidence type="ECO:0000256" key="4">
    <source>
        <dbReference type="ARBA" id="ARBA00022857"/>
    </source>
</evidence>
<feature type="binding site" evidence="8">
    <location>
        <position position="237"/>
    </location>
    <ligand>
        <name>NADP(+)</name>
        <dbReference type="ChEBI" id="CHEBI:58349"/>
    </ligand>
</feature>
<evidence type="ECO:0000259" key="11">
    <source>
        <dbReference type="Pfam" id="PF18317"/>
    </source>
</evidence>
<feature type="domain" description="Shikimate dehydrogenase substrate binding N-terminal" evidence="10">
    <location>
        <begin position="6"/>
        <end position="88"/>
    </location>
</feature>
<dbReference type="GO" id="GO:0019632">
    <property type="term" value="P:shikimate metabolic process"/>
    <property type="evidence" value="ECO:0007669"/>
    <property type="project" value="InterPro"/>
</dbReference>
<proteinExistence type="inferred from homology"/>
<gene>
    <name evidence="8" type="primary">aroE</name>
    <name evidence="12" type="ORF">RSA13_15990</name>
</gene>
<sequence>MANFAVFGHPISHSKSPHIHQAFARQTGISLQYDRIDAPVDAFPETLRTFFHDGGAGANITLPFKQQAWAFADQLTERATLSGAVNTLKLCDDGQILGDNTDGIGLLSDLQRLGMIKPDSHLLLVGAGGAARGVILPLLSMGATITVVNRTALNAQTLAAEFAHRGAINACSFDALVDRHFDLVINATSSGIQGEVPPLPPSLVHAELRCYDMFYQSGLTPFLRWCQQHGSSHLADGLGMLVGQAAHAFHLWHGVMPEIAPVIASLKAGMQS</sequence>
<dbReference type="PANTHER" id="PTHR21089">
    <property type="entry name" value="SHIKIMATE DEHYDROGENASE"/>
    <property type="match status" value="1"/>
</dbReference>
<dbReference type="GO" id="GO:0009073">
    <property type="term" value="P:aromatic amino acid family biosynthetic process"/>
    <property type="evidence" value="ECO:0007669"/>
    <property type="project" value="UniProtKB-KW"/>
</dbReference>
<evidence type="ECO:0000256" key="1">
    <source>
        <dbReference type="ARBA" id="ARBA00004871"/>
    </source>
</evidence>
<dbReference type="GO" id="GO:0009423">
    <property type="term" value="P:chorismate biosynthetic process"/>
    <property type="evidence" value="ECO:0007669"/>
    <property type="project" value="UniProtKB-UniRule"/>
</dbReference>
<dbReference type="NCBIfam" id="TIGR00507">
    <property type="entry name" value="aroE"/>
    <property type="match status" value="1"/>
</dbReference>
<dbReference type="SUPFAM" id="SSF53223">
    <property type="entry name" value="Aminoacid dehydrogenase-like, N-terminal domain"/>
    <property type="match status" value="1"/>
</dbReference>
<comment type="pathway">
    <text evidence="1 8">Metabolic intermediate biosynthesis; chorismate biosynthesis; chorismate from D-erythrose 4-phosphate and phosphoenolpyruvate: step 4/7.</text>
</comment>
<dbReference type="GO" id="GO:0008652">
    <property type="term" value="P:amino acid biosynthetic process"/>
    <property type="evidence" value="ECO:0007669"/>
    <property type="project" value="UniProtKB-KW"/>
</dbReference>
<dbReference type="GO" id="GO:0050661">
    <property type="term" value="F:NADP binding"/>
    <property type="evidence" value="ECO:0007669"/>
    <property type="project" value="InterPro"/>
</dbReference>
<feature type="binding site" evidence="8">
    <location>
        <position position="86"/>
    </location>
    <ligand>
        <name>shikimate</name>
        <dbReference type="ChEBI" id="CHEBI:36208"/>
    </ligand>
</feature>
<feature type="binding site" evidence="8">
    <location>
        <position position="61"/>
    </location>
    <ligand>
        <name>shikimate</name>
        <dbReference type="ChEBI" id="CHEBI:36208"/>
    </ligand>
</feature>
<evidence type="ECO:0000256" key="8">
    <source>
        <dbReference type="HAMAP-Rule" id="MF_00222"/>
    </source>
</evidence>
<comment type="subunit">
    <text evidence="8">Homodimer.</text>
</comment>
<feature type="domain" description="Quinate/shikimate 5-dehydrogenase/glutamyl-tRNA reductase" evidence="9">
    <location>
        <begin position="119"/>
        <end position="190"/>
    </location>
</feature>
<dbReference type="Pfam" id="PF01488">
    <property type="entry name" value="Shikimate_DH"/>
    <property type="match status" value="1"/>
</dbReference>
<evidence type="ECO:0000256" key="3">
    <source>
        <dbReference type="ARBA" id="ARBA00022605"/>
    </source>
</evidence>
<dbReference type="Gene3D" id="3.40.50.720">
    <property type="entry name" value="NAD(P)-binding Rossmann-like Domain"/>
    <property type="match status" value="1"/>
</dbReference>
<comment type="caution">
    <text evidence="8">Lacks conserved residue(s) required for the propagation of feature annotation.</text>
</comment>
<dbReference type="FunFam" id="3.40.50.720:FF:000104">
    <property type="entry name" value="Shikimate dehydrogenase (NADP(+))"/>
    <property type="match status" value="1"/>
</dbReference>
<dbReference type="EMBL" id="LDSI01000023">
    <property type="protein sequence ID" value="KTS95441.1"/>
    <property type="molecule type" value="Genomic_DNA"/>
</dbReference>
<organism evidence="12 13">
    <name type="scientific">Pantoea stewartii</name>
    <dbReference type="NCBI Taxonomy" id="66269"/>
    <lineage>
        <taxon>Bacteria</taxon>
        <taxon>Pseudomonadati</taxon>
        <taxon>Pseudomonadota</taxon>
        <taxon>Gammaproteobacteria</taxon>
        <taxon>Enterobacterales</taxon>
        <taxon>Erwiniaceae</taxon>
        <taxon>Pantoea</taxon>
    </lineage>
</organism>
<evidence type="ECO:0000259" key="10">
    <source>
        <dbReference type="Pfam" id="PF08501"/>
    </source>
</evidence>
<dbReference type="InterPro" id="IPR036291">
    <property type="entry name" value="NAD(P)-bd_dom_sf"/>
</dbReference>
<feature type="binding site" evidence="8">
    <location>
        <position position="244"/>
    </location>
    <ligand>
        <name>shikimate</name>
        <dbReference type="ChEBI" id="CHEBI:36208"/>
    </ligand>
</feature>
<dbReference type="InterPro" id="IPR046346">
    <property type="entry name" value="Aminoacid_DH-like_N_sf"/>
</dbReference>
<feature type="binding site" evidence="8">
    <location>
        <begin position="126"/>
        <end position="130"/>
    </location>
    <ligand>
        <name>NADP(+)</name>
        <dbReference type="ChEBI" id="CHEBI:58349"/>
    </ligand>
</feature>
<comment type="catalytic activity">
    <reaction evidence="7 8">
        <text>shikimate + NADP(+) = 3-dehydroshikimate + NADPH + H(+)</text>
        <dbReference type="Rhea" id="RHEA:17737"/>
        <dbReference type="ChEBI" id="CHEBI:15378"/>
        <dbReference type="ChEBI" id="CHEBI:16630"/>
        <dbReference type="ChEBI" id="CHEBI:36208"/>
        <dbReference type="ChEBI" id="CHEBI:57783"/>
        <dbReference type="ChEBI" id="CHEBI:58349"/>
        <dbReference type="EC" id="1.1.1.25"/>
    </reaction>
</comment>
<feature type="binding site" evidence="8">
    <location>
        <position position="102"/>
    </location>
    <ligand>
        <name>shikimate</name>
        <dbReference type="ChEBI" id="CHEBI:36208"/>
    </ligand>
</feature>
<dbReference type="Pfam" id="PF08501">
    <property type="entry name" value="Shikimate_dh_N"/>
    <property type="match status" value="1"/>
</dbReference>
<evidence type="ECO:0000256" key="5">
    <source>
        <dbReference type="ARBA" id="ARBA00023002"/>
    </source>
</evidence>
<feature type="domain" description="SDH C-terminal" evidence="11">
    <location>
        <begin position="237"/>
        <end position="266"/>
    </location>
</feature>
<evidence type="ECO:0000259" key="9">
    <source>
        <dbReference type="Pfam" id="PF01488"/>
    </source>
</evidence>
<feature type="binding site" evidence="8">
    <location>
        <position position="213"/>
    </location>
    <ligand>
        <name>NADP(+)</name>
        <dbReference type="ChEBI" id="CHEBI:58349"/>
    </ligand>
</feature>
<dbReference type="PANTHER" id="PTHR21089:SF1">
    <property type="entry name" value="BIFUNCTIONAL 3-DEHYDROQUINATE DEHYDRATASE_SHIKIMATE DEHYDROGENASE, CHLOROPLASTIC"/>
    <property type="match status" value="1"/>
</dbReference>
<dbReference type="Gene3D" id="3.40.50.10860">
    <property type="entry name" value="Leucine Dehydrogenase, chain A, domain 1"/>
    <property type="match status" value="1"/>
</dbReference>
<dbReference type="InterPro" id="IPR022893">
    <property type="entry name" value="Shikimate_DH_fam"/>
</dbReference>
<feature type="binding site" evidence="8">
    <location>
        <position position="77"/>
    </location>
    <ligand>
        <name>NADP(+)</name>
        <dbReference type="ChEBI" id="CHEBI:58349"/>
    </ligand>
</feature>
<reference evidence="12 13" key="1">
    <citation type="journal article" date="2016" name="Front. Microbiol.">
        <title>Genomic Resource of Rice Seed Associated Bacteria.</title>
        <authorList>
            <person name="Midha S."/>
            <person name="Bansal K."/>
            <person name="Sharma S."/>
            <person name="Kumar N."/>
            <person name="Patil P.P."/>
            <person name="Chaudhry V."/>
            <person name="Patil P.B."/>
        </authorList>
    </citation>
    <scope>NUCLEOTIDE SEQUENCE [LARGE SCALE GENOMIC DNA]</scope>
    <source>
        <strain evidence="12 13">RSA13</strain>
    </source>
</reference>
<evidence type="ECO:0000256" key="2">
    <source>
        <dbReference type="ARBA" id="ARBA00012962"/>
    </source>
</evidence>
<comment type="caution">
    <text evidence="12">The sequence shown here is derived from an EMBL/GenBank/DDBJ whole genome shotgun (WGS) entry which is preliminary data.</text>
</comment>
<comment type="function">
    <text evidence="8">Involved in the biosynthesis of the chorismate, which leads to the biosynthesis of aromatic amino acids. Catalyzes the reversible NADPH linked reduction of 3-dehydroshikimate (DHSA) to yield shikimate (SA).</text>
</comment>
<dbReference type="GO" id="GO:0004764">
    <property type="term" value="F:shikimate 3-dehydrogenase (NADP+) activity"/>
    <property type="evidence" value="ECO:0007669"/>
    <property type="project" value="UniProtKB-UniRule"/>
</dbReference>
<dbReference type="EC" id="1.1.1.25" evidence="2 8"/>
<dbReference type="InterPro" id="IPR013708">
    <property type="entry name" value="Shikimate_DH-bd_N"/>
</dbReference>
<keyword evidence="3 8" id="KW-0028">Amino-acid biosynthesis</keyword>
<dbReference type="CDD" id="cd01065">
    <property type="entry name" value="NAD_bind_Shikimate_DH"/>
    <property type="match status" value="1"/>
</dbReference>
<keyword evidence="5 8" id="KW-0560">Oxidoreductase</keyword>
<dbReference type="FunFam" id="3.40.50.10860:FF:000006">
    <property type="entry name" value="Shikimate dehydrogenase (NADP(+))"/>
    <property type="match status" value="1"/>
</dbReference>